<proteinExistence type="predicted"/>
<dbReference type="Gramene" id="TVU06057">
    <property type="protein sequence ID" value="TVU06057"/>
    <property type="gene ID" value="EJB05_49248"/>
</dbReference>
<dbReference type="AlphaFoldDB" id="A0A5J9T4B1"/>
<evidence type="ECO:0000313" key="2">
    <source>
        <dbReference type="EMBL" id="TVU06057.1"/>
    </source>
</evidence>
<accession>A0A5J9T4B1</accession>
<evidence type="ECO:0000313" key="3">
    <source>
        <dbReference type="Proteomes" id="UP000324897"/>
    </source>
</evidence>
<dbReference type="PANTHER" id="PTHR31050">
    <property type="entry name" value="OS08G0413200 PROTEIN"/>
    <property type="match status" value="1"/>
</dbReference>
<feature type="region of interest" description="Disordered" evidence="1">
    <location>
        <begin position="1"/>
        <end position="23"/>
    </location>
</feature>
<name>A0A5J9T4B1_9POAL</name>
<gene>
    <name evidence="2" type="ORF">EJB05_49248</name>
</gene>
<keyword evidence="3" id="KW-1185">Reference proteome</keyword>
<protein>
    <submittedName>
        <fullName evidence="2">Uncharacterized protein</fullName>
    </submittedName>
</protein>
<evidence type="ECO:0000256" key="1">
    <source>
        <dbReference type="SAM" id="MobiDB-lite"/>
    </source>
</evidence>
<dbReference type="EMBL" id="RWGY01000051">
    <property type="protein sequence ID" value="TVU06057.1"/>
    <property type="molecule type" value="Genomic_DNA"/>
</dbReference>
<comment type="caution">
    <text evidence="2">The sequence shown here is derived from an EMBL/GenBank/DDBJ whole genome shotgun (WGS) entry which is preliminary data.</text>
</comment>
<dbReference type="OrthoDB" id="647907at2759"/>
<dbReference type="PANTHER" id="PTHR31050:SF3">
    <property type="entry name" value="OS08G0412800 PROTEIN"/>
    <property type="match status" value="1"/>
</dbReference>
<organism evidence="2 3">
    <name type="scientific">Eragrostis curvula</name>
    <name type="common">weeping love grass</name>
    <dbReference type="NCBI Taxonomy" id="38414"/>
    <lineage>
        <taxon>Eukaryota</taxon>
        <taxon>Viridiplantae</taxon>
        <taxon>Streptophyta</taxon>
        <taxon>Embryophyta</taxon>
        <taxon>Tracheophyta</taxon>
        <taxon>Spermatophyta</taxon>
        <taxon>Magnoliopsida</taxon>
        <taxon>Liliopsida</taxon>
        <taxon>Poales</taxon>
        <taxon>Poaceae</taxon>
        <taxon>PACMAD clade</taxon>
        <taxon>Chloridoideae</taxon>
        <taxon>Eragrostideae</taxon>
        <taxon>Eragrostidinae</taxon>
        <taxon>Eragrostis</taxon>
    </lineage>
</organism>
<reference evidence="2 3" key="1">
    <citation type="journal article" date="2019" name="Sci. Rep.">
        <title>A high-quality genome of Eragrostis curvula grass provides insights into Poaceae evolution and supports new strategies to enhance forage quality.</title>
        <authorList>
            <person name="Carballo J."/>
            <person name="Santos B.A.C.M."/>
            <person name="Zappacosta D."/>
            <person name="Garbus I."/>
            <person name="Selva J.P."/>
            <person name="Gallo C.A."/>
            <person name="Diaz A."/>
            <person name="Albertini E."/>
            <person name="Caccamo M."/>
            <person name="Echenique V."/>
        </authorList>
    </citation>
    <scope>NUCLEOTIDE SEQUENCE [LARGE SCALE GENOMIC DNA]</scope>
    <source>
        <strain evidence="3">cv. Victoria</strain>
        <tissue evidence="2">Leaf</tissue>
    </source>
</reference>
<dbReference type="Proteomes" id="UP000324897">
    <property type="component" value="Unassembled WGS sequence"/>
</dbReference>
<sequence>MRMTRNASQFAHPHHVRDQTAVPVQEQSGGWHVHAEEHRKLDLCEAWGLDDNLRARQLSASTWRLGVSSFPAPASTAAVGRWYCPFYLVKEDGVSPRKQMDRSPFYEVTMEQRWEAHDGGSSKLGCQQEGVHRAAASGQRIGVCTSVWERMRWWVESRGGWVDGAGTVTGGSVLVERFAVKRMDGCLCTSAKSQHGSFEIITCASLYVMSVCVRAR</sequence>
<feature type="non-terminal residue" evidence="2">
    <location>
        <position position="1"/>
    </location>
</feature>